<proteinExistence type="predicted"/>
<dbReference type="Proteomes" id="UP000887579">
    <property type="component" value="Unplaced"/>
</dbReference>
<name>A0AC34G5A5_9BILA</name>
<evidence type="ECO:0000313" key="2">
    <source>
        <dbReference type="WBParaSite" id="ES5_v2.g24722.t1"/>
    </source>
</evidence>
<protein>
    <submittedName>
        <fullName evidence="2">Uncharacterized protein</fullName>
    </submittedName>
</protein>
<organism evidence="1 2">
    <name type="scientific">Panagrolaimus sp. ES5</name>
    <dbReference type="NCBI Taxonomy" id="591445"/>
    <lineage>
        <taxon>Eukaryota</taxon>
        <taxon>Metazoa</taxon>
        <taxon>Ecdysozoa</taxon>
        <taxon>Nematoda</taxon>
        <taxon>Chromadorea</taxon>
        <taxon>Rhabditida</taxon>
        <taxon>Tylenchina</taxon>
        <taxon>Panagrolaimomorpha</taxon>
        <taxon>Panagrolaimoidea</taxon>
        <taxon>Panagrolaimidae</taxon>
        <taxon>Panagrolaimus</taxon>
    </lineage>
</organism>
<sequence length="188" mass="22031">METNNFPESKKRKLSTILENGDSMASKFAEMKAENEKLKQFIEKQNATIIDLAMDNTELKKEKMNHSKLLKEYESEINRLKPRADELEKMNSILEQKEIKTKAAIAKYKTRILCMNVDFVRMKIVGEQIQAGLKRNYECKIDHLESNIDNLMKKNLDMNQTMEKERKEFKAKIKALKSGADKDYDMKE</sequence>
<evidence type="ECO:0000313" key="1">
    <source>
        <dbReference type="Proteomes" id="UP000887579"/>
    </source>
</evidence>
<reference evidence="2" key="1">
    <citation type="submission" date="2022-11" db="UniProtKB">
        <authorList>
            <consortium name="WormBaseParasite"/>
        </authorList>
    </citation>
    <scope>IDENTIFICATION</scope>
</reference>
<dbReference type="WBParaSite" id="ES5_v2.g24722.t1">
    <property type="protein sequence ID" value="ES5_v2.g24722.t1"/>
    <property type="gene ID" value="ES5_v2.g24722"/>
</dbReference>
<accession>A0AC34G5A5</accession>